<dbReference type="SMART" id="SM00568">
    <property type="entry name" value="GRAM"/>
    <property type="match status" value="1"/>
</dbReference>
<dbReference type="InterPro" id="IPR031968">
    <property type="entry name" value="VASt"/>
</dbReference>
<dbReference type="InterPro" id="IPR004182">
    <property type="entry name" value="GRAM"/>
</dbReference>
<dbReference type="InterPro" id="IPR011993">
    <property type="entry name" value="PH-like_dom_sf"/>
</dbReference>
<keyword evidence="9" id="KW-1185">Reference proteome</keyword>
<dbReference type="GO" id="GO:0043069">
    <property type="term" value="P:negative regulation of programmed cell death"/>
    <property type="evidence" value="ECO:0007669"/>
    <property type="project" value="TreeGrafter"/>
</dbReference>
<keyword evidence="4 6" id="KW-0472">Membrane</keyword>
<dbReference type="PANTHER" id="PTHR47666:SF1">
    <property type="entry name" value="PROTEIN VASCULAR ASSOCIATED DEATH 1, CHLOROPLASTIC"/>
    <property type="match status" value="1"/>
</dbReference>
<dbReference type="Proteomes" id="UP000030645">
    <property type="component" value="Unassembled WGS sequence"/>
</dbReference>
<evidence type="ECO:0000256" key="2">
    <source>
        <dbReference type="ARBA" id="ARBA00022692"/>
    </source>
</evidence>
<proteinExistence type="predicted"/>
<feature type="transmembrane region" description="Helical" evidence="6">
    <location>
        <begin position="361"/>
        <end position="382"/>
    </location>
</feature>
<dbReference type="CDD" id="cd13220">
    <property type="entry name" value="PH-GRAM_GRAMDC"/>
    <property type="match status" value="1"/>
</dbReference>
<keyword evidence="3 6" id="KW-1133">Transmembrane helix</keyword>
<dbReference type="Pfam" id="PF02893">
    <property type="entry name" value="GRAM"/>
    <property type="match status" value="1"/>
</dbReference>
<dbReference type="PANTHER" id="PTHR47666">
    <property type="entry name" value="PROTEIN VASCULAR ASSOCIATED DEATH 1, CHLOROPLASTIC"/>
    <property type="match status" value="1"/>
</dbReference>
<dbReference type="PROSITE" id="PS51778">
    <property type="entry name" value="VAST"/>
    <property type="match status" value="1"/>
</dbReference>
<protein>
    <recommendedName>
        <fullName evidence="7">VASt domain-containing protein</fullName>
    </recommendedName>
</protein>
<feature type="transmembrane region" description="Helical" evidence="6">
    <location>
        <begin position="583"/>
        <end position="606"/>
    </location>
</feature>
<dbReference type="GO" id="GO:0016020">
    <property type="term" value="C:membrane"/>
    <property type="evidence" value="ECO:0007669"/>
    <property type="project" value="UniProtKB-SubCell"/>
</dbReference>
<dbReference type="EMBL" id="KE345303">
    <property type="protein sequence ID" value="EXB99563.1"/>
    <property type="molecule type" value="Genomic_DNA"/>
</dbReference>
<evidence type="ECO:0000259" key="7">
    <source>
        <dbReference type="PROSITE" id="PS51778"/>
    </source>
</evidence>
<dbReference type="eggNOG" id="KOG1032">
    <property type="taxonomic scope" value="Eukaryota"/>
</dbReference>
<evidence type="ECO:0000256" key="3">
    <source>
        <dbReference type="ARBA" id="ARBA00022989"/>
    </source>
</evidence>
<feature type="region of interest" description="Disordered" evidence="5">
    <location>
        <begin position="1"/>
        <end position="69"/>
    </location>
</feature>
<keyword evidence="2 6" id="KW-0812">Transmembrane</keyword>
<feature type="region of interest" description="Disordered" evidence="5">
    <location>
        <begin position="522"/>
        <end position="544"/>
    </location>
</feature>
<organism evidence="8 9">
    <name type="scientific">Morus notabilis</name>
    <dbReference type="NCBI Taxonomy" id="981085"/>
    <lineage>
        <taxon>Eukaryota</taxon>
        <taxon>Viridiplantae</taxon>
        <taxon>Streptophyta</taxon>
        <taxon>Embryophyta</taxon>
        <taxon>Tracheophyta</taxon>
        <taxon>Spermatophyta</taxon>
        <taxon>Magnoliopsida</taxon>
        <taxon>eudicotyledons</taxon>
        <taxon>Gunneridae</taxon>
        <taxon>Pentapetalae</taxon>
        <taxon>rosids</taxon>
        <taxon>fabids</taxon>
        <taxon>Rosales</taxon>
        <taxon>Moraceae</taxon>
        <taxon>Moreae</taxon>
        <taxon>Morus</taxon>
    </lineage>
</organism>
<feature type="compositionally biased region" description="Low complexity" evidence="5">
    <location>
        <begin position="192"/>
        <end position="204"/>
    </location>
</feature>
<feature type="compositionally biased region" description="Low complexity" evidence="5">
    <location>
        <begin position="27"/>
        <end position="48"/>
    </location>
</feature>
<feature type="region of interest" description="Disordered" evidence="5">
    <location>
        <begin position="187"/>
        <end position="210"/>
    </location>
</feature>
<feature type="domain" description="VASt" evidence="7">
    <location>
        <begin position="288"/>
        <end position="500"/>
    </location>
</feature>
<dbReference type="FunFam" id="2.30.29.30:FF:000008">
    <property type="entry name" value="GRAM domain containing 1B"/>
    <property type="match status" value="1"/>
</dbReference>
<evidence type="ECO:0000256" key="6">
    <source>
        <dbReference type="SAM" id="Phobius"/>
    </source>
</evidence>
<evidence type="ECO:0000313" key="8">
    <source>
        <dbReference type="EMBL" id="EXB99563.1"/>
    </source>
</evidence>
<evidence type="ECO:0000313" key="9">
    <source>
        <dbReference type="Proteomes" id="UP000030645"/>
    </source>
</evidence>
<feature type="compositionally biased region" description="Basic and acidic residues" evidence="5">
    <location>
        <begin position="522"/>
        <end position="540"/>
    </location>
</feature>
<evidence type="ECO:0000256" key="4">
    <source>
        <dbReference type="ARBA" id="ARBA00023136"/>
    </source>
</evidence>
<dbReference type="Pfam" id="PF16016">
    <property type="entry name" value="VASt"/>
    <property type="match status" value="2"/>
</dbReference>
<sequence length="680" mass="77432">MAVASAPASSETTFKVPPQPTMEPSPSRLSSDAALESSSSPLISSSAATPDRDDPSNSSPNSRRDLDIQSQTMLRSEEYRQLFRLPPEEVLVEDFNCAFQENILIQGHMYLFVHYICFYSNIFGFETKKLIAFHEVTSVRRAKTAGIFPNAIEIFAGGKKYFFASFLSRDEAFKIINDGWLQHSNGAKAVAEQQESTSGTSSQENGVAIEKVDSFRQPTDELDSTNRTVDIPIPKDFELPPNVGDDKVSTIISEVKDILEEDIVPISNTNSSSMWKEENCDAPNVPEWYTMVAESEFPIKAEDFFNYYFSDNAVIFIESFHKSCGDKEIKCSSWYPNDNFGHARDVSFQHPIKLYFEIMNYFLYLFLFLPYCIGIIVTLKLSVLHLFKFSNGRLLFNFIHLFLLFSQHLHFDFASHLVIETSQELSDVPYADYFHVEALWDIERDADESKECCSLRVYVNVAFSKRTVWKGKIVQSTLEECREAYATWINMAHELLKNLEKQQEKTPVATVVPNGEIHSERAAKDVESSGRLHETSDRSRTQNANQQLGNLFQGRLAGASSFASWLREIFTRFCSSLESRGNLSLVVIIIFFVILLMQLSILVLLARPQHIHVHSPADYMMSTGSGVGGRSSEAMVWLEKRVHHLKDEMYMVEARLERMRHEHALLKAQLKDLMQSSKRT</sequence>
<dbReference type="Gene3D" id="2.30.29.30">
    <property type="entry name" value="Pleckstrin-homology domain (PH domain)/Phosphotyrosine-binding domain (PTB)"/>
    <property type="match status" value="1"/>
</dbReference>
<comment type="subcellular location">
    <subcellularLocation>
        <location evidence="1">Membrane</location>
        <topology evidence="1">Single-pass membrane protein</topology>
    </subcellularLocation>
</comment>
<gene>
    <name evidence="8" type="ORF">L484_005381</name>
</gene>
<evidence type="ECO:0000256" key="5">
    <source>
        <dbReference type="SAM" id="MobiDB-lite"/>
    </source>
</evidence>
<name>W9RYV5_9ROSA</name>
<dbReference type="STRING" id="981085.W9RYV5"/>
<evidence type="ECO:0000256" key="1">
    <source>
        <dbReference type="ARBA" id="ARBA00004167"/>
    </source>
</evidence>
<reference evidence="9" key="1">
    <citation type="submission" date="2013-01" db="EMBL/GenBank/DDBJ databases">
        <title>Draft Genome Sequence of a Mulberry Tree, Morus notabilis C.K. Schneid.</title>
        <authorList>
            <person name="He N."/>
            <person name="Zhao S."/>
        </authorList>
    </citation>
    <scope>NUCLEOTIDE SEQUENCE</scope>
</reference>
<dbReference type="AlphaFoldDB" id="W9RYV5"/>
<accession>W9RYV5</accession>